<evidence type="ECO:0000256" key="1">
    <source>
        <dbReference type="SAM" id="Phobius"/>
    </source>
</evidence>
<dbReference type="EMBL" id="GL883021">
    <property type="protein sequence ID" value="EGG17876.1"/>
    <property type="molecule type" value="Genomic_DNA"/>
</dbReference>
<dbReference type="Proteomes" id="UP000007797">
    <property type="component" value="Unassembled WGS sequence"/>
</dbReference>
<feature type="transmembrane region" description="Helical" evidence="1">
    <location>
        <begin position="33"/>
        <end position="52"/>
    </location>
</feature>
<organism evidence="2 3">
    <name type="scientific">Cavenderia fasciculata</name>
    <name type="common">Slime mold</name>
    <name type="synonym">Dictyostelium fasciculatum</name>
    <dbReference type="NCBI Taxonomy" id="261658"/>
    <lineage>
        <taxon>Eukaryota</taxon>
        <taxon>Amoebozoa</taxon>
        <taxon>Evosea</taxon>
        <taxon>Eumycetozoa</taxon>
        <taxon>Dictyostelia</taxon>
        <taxon>Acytosteliales</taxon>
        <taxon>Cavenderiaceae</taxon>
        <taxon>Cavenderia</taxon>
    </lineage>
</organism>
<reference evidence="3" key="1">
    <citation type="journal article" date="2011" name="Genome Res.">
        <title>Phylogeny-wide analysis of social amoeba genomes highlights ancient origins for complex intercellular communication.</title>
        <authorList>
            <person name="Heidel A.J."/>
            <person name="Lawal H.M."/>
            <person name="Felder M."/>
            <person name="Schilde C."/>
            <person name="Helps N.R."/>
            <person name="Tunggal B."/>
            <person name="Rivero F."/>
            <person name="John U."/>
            <person name="Schleicher M."/>
            <person name="Eichinger L."/>
            <person name="Platzer M."/>
            <person name="Noegel A.A."/>
            <person name="Schaap P."/>
            <person name="Gloeckner G."/>
        </authorList>
    </citation>
    <scope>NUCLEOTIDE SEQUENCE [LARGE SCALE GENOMIC DNA]</scope>
    <source>
        <strain evidence="3">SH3</strain>
    </source>
</reference>
<name>F4Q4T0_CACFS</name>
<feature type="transmembrane region" description="Helical" evidence="1">
    <location>
        <begin position="64"/>
        <end position="82"/>
    </location>
</feature>
<dbReference type="KEGG" id="dfa:DFA_08877"/>
<evidence type="ECO:0000313" key="3">
    <source>
        <dbReference type="Proteomes" id="UP000007797"/>
    </source>
</evidence>
<accession>F4Q4T0</accession>
<dbReference type="RefSeq" id="XP_004356360.1">
    <property type="nucleotide sequence ID" value="XM_004356307.1"/>
</dbReference>
<proteinExistence type="predicted"/>
<dbReference type="GeneID" id="14869966"/>
<keyword evidence="1" id="KW-1133">Transmembrane helix</keyword>
<dbReference type="AlphaFoldDB" id="F4Q4T0"/>
<protein>
    <submittedName>
        <fullName evidence="2">Uncharacterized protein</fullName>
    </submittedName>
</protein>
<sequence>MTYFGVDLNEIYRCNTLVVPAATAHRIRTNITIISPLYLSCRVYLFFFLLLLSCFRYRESIDSLFKYFGTTLFLYFLFVSNNNNNNNAASKL</sequence>
<keyword evidence="3" id="KW-1185">Reference proteome</keyword>
<keyword evidence="1" id="KW-0472">Membrane</keyword>
<evidence type="ECO:0000313" key="2">
    <source>
        <dbReference type="EMBL" id="EGG17876.1"/>
    </source>
</evidence>
<keyword evidence="1" id="KW-0812">Transmembrane</keyword>
<gene>
    <name evidence="2" type="ORF">DFA_08877</name>
</gene>